<comment type="caution">
    <text evidence="1">The sequence shown here is derived from an EMBL/GenBank/DDBJ whole genome shotgun (WGS) entry which is preliminary data.</text>
</comment>
<dbReference type="EMBL" id="JXLB01000007">
    <property type="protein sequence ID" value="OJG82842.1"/>
    <property type="molecule type" value="Genomic_DNA"/>
</dbReference>
<reference evidence="1 2" key="1">
    <citation type="submission" date="2014-12" db="EMBL/GenBank/DDBJ databases">
        <title>Draft genome sequences of 29 type strains of Enterococci.</title>
        <authorList>
            <person name="Zhong Z."/>
            <person name="Sun Z."/>
            <person name="Liu W."/>
            <person name="Zhang W."/>
            <person name="Zhang H."/>
        </authorList>
    </citation>
    <scope>NUCLEOTIDE SEQUENCE [LARGE SCALE GENOMIC DNA]</scope>
    <source>
        <strain evidence="1 2">DSM 15687</strain>
    </source>
</reference>
<sequence>MATTSKCDGEMGISASLEAGKFFENYFPINAIDLLGDE</sequence>
<gene>
    <name evidence="1" type="ORF">RV14_GL002134</name>
</gene>
<keyword evidence="2" id="KW-1185">Reference proteome</keyword>
<evidence type="ECO:0000313" key="2">
    <source>
        <dbReference type="Proteomes" id="UP000182152"/>
    </source>
</evidence>
<dbReference type="STRING" id="150033.RV14_GL002134"/>
<protein>
    <submittedName>
        <fullName evidence="1">Uncharacterized protein</fullName>
    </submittedName>
</protein>
<evidence type="ECO:0000313" key="1">
    <source>
        <dbReference type="EMBL" id="OJG82842.1"/>
    </source>
</evidence>
<dbReference type="Proteomes" id="UP000182152">
    <property type="component" value="Unassembled WGS sequence"/>
</dbReference>
<accession>A0A1L8WPS8</accession>
<name>A0A1L8WPS8_9ENTE</name>
<dbReference type="AlphaFoldDB" id="A0A1L8WPS8"/>
<organism evidence="1 2">
    <name type="scientific">Enterococcus ratti</name>
    <dbReference type="NCBI Taxonomy" id="150033"/>
    <lineage>
        <taxon>Bacteria</taxon>
        <taxon>Bacillati</taxon>
        <taxon>Bacillota</taxon>
        <taxon>Bacilli</taxon>
        <taxon>Lactobacillales</taxon>
        <taxon>Enterococcaceae</taxon>
        <taxon>Enterococcus</taxon>
    </lineage>
</organism>
<proteinExistence type="predicted"/>